<feature type="compositionally biased region" description="Basic and acidic residues" evidence="1">
    <location>
        <begin position="95"/>
        <end position="112"/>
    </location>
</feature>
<feature type="region of interest" description="Disordered" evidence="1">
    <location>
        <begin position="94"/>
        <end position="204"/>
    </location>
</feature>
<proteinExistence type="predicted"/>
<gene>
    <name evidence="2" type="ORF">BCR43DRAFT_551402</name>
</gene>
<reference evidence="2 3" key="1">
    <citation type="submission" date="2016-07" db="EMBL/GenBank/DDBJ databases">
        <title>Pervasive Adenine N6-methylation of Active Genes in Fungi.</title>
        <authorList>
            <consortium name="DOE Joint Genome Institute"/>
            <person name="Mondo S.J."/>
            <person name="Dannebaum R.O."/>
            <person name="Kuo R.C."/>
            <person name="Labutti K."/>
            <person name="Haridas S."/>
            <person name="Kuo A."/>
            <person name="Salamov A."/>
            <person name="Ahrendt S.R."/>
            <person name="Lipzen A."/>
            <person name="Sullivan W."/>
            <person name="Andreopoulos W.B."/>
            <person name="Clum A."/>
            <person name="Lindquist E."/>
            <person name="Daum C."/>
            <person name="Ramamoorthy G.K."/>
            <person name="Gryganskyi A."/>
            <person name="Culley D."/>
            <person name="Magnuson J.K."/>
            <person name="James T.Y."/>
            <person name="O'Malley M.A."/>
            <person name="Stajich J.E."/>
            <person name="Spatafora J.W."/>
            <person name="Visel A."/>
            <person name="Grigoriev I.V."/>
        </authorList>
    </citation>
    <scope>NUCLEOTIDE SEQUENCE [LARGE SCALE GENOMIC DNA]</scope>
    <source>
        <strain evidence="2 3">NRRL 2496</strain>
    </source>
</reference>
<evidence type="ECO:0000313" key="2">
    <source>
        <dbReference type="EMBL" id="ORY93742.1"/>
    </source>
</evidence>
<accession>A0A1X2H5J5</accession>
<dbReference type="EMBL" id="MCGN01000008">
    <property type="protein sequence ID" value="ORY93742.1"/>
    <property type="molecule type" value="Genomic_DNA"/>
</dbReference>
<dbReference type="Proteomes" id="UP000242180">
    <property type="component" value="Unassembled WGS sequence"/>
</dbReference>
<dbReference type="AlphaFoldDB" id="A0A1X2H5J5"/>
<feature type="compositionally biased region" description="Polar residues" evidence="1">
    <location>
        <begin position="16"/>
        <end position="34"/>
    </location>
</feature>
<comment type="caution">
    <text evidence="2">The sequence shown here is derived from an EMBL/GenBank/DDBJ whole genome shotgun (WGS) entry which is preliminary data.</text>
</comment>
<organism evidence="2 3">
    <name type="scientific">Syncephalastrum racemosum</name>
    <name type="common">Filamentous fungus</name>
    <dbReference type="NCBI Taxonomy" id="13706"/>
    <lineage>
        <taxon>Eukaryota</taxon>
        <taxon>Fungi</taxon>
        <taxon>Fungi incertae sedis</taxon>
        <taxon>Mucoromycota</taxon>
        <taxon>Mucoromycotina</taxon>
        <taxon>Mucoromycetes</taxon>
        <taxon>Mucorales</taxon>
        <taxon>Syncephalastraceae</taxon>
        <taxon>Syncephalastrum</taxon>
    </lineage>
</organism>
<sequence length="204" mass="23842">MTCLVFDSQREFGPKKNTSAQRSARANQALNAAKSSYRKRHTRDRVLNYASAYTPFTRAIKDLIFQRILNVQWEEENVLSRTMTKRRLLTKLGLKHKEENSHEKVRRNETGRRSGRRKERLRSQSEKHWSQNALQYVPPSPQEQGSRYTPLATLSVPKMFTQPERTDPAKKKAAQEKRERGISSRRPNTPDDPYVAKPRNYKST</sequence>
<evidence type="ECO:0000313" key="3">
    <source>
        <dbReference type="Proteomes" id="UP000242180"/>
    </source>
</evidence>
<feature type="region of interest" description="Disordered" evidence="1">
    <location>
        <begin position="13"/>
        <end position="37"/>
    </location>
</feature>
<feature type="compositionally biased region" description="Basic and acidic residues" evidence="1">
    <location>
        <begin position="164"/>
        <end position="182"/>
    </location>
</feature>
<keyword evidence="3" id="KW-1185">Reference proteome</keyword>
<name>A0A1X2H5J5_SYNRA</name>
<dbReference type="InParanoid" id="A0A1X2H5J5"/>
<protein>
    <submittedName>
        <fullName evidence="2">Uncharacterized protein</fullName>
    </submittedName>
</protein>
<evidence type="ECO:0000256" key="1">
    <source>
        <dbReference type="SAM" id="MobiDB-lite"/>
    </source>
</evidence>